<dbReference type="PANTHER" id="PTHR35369">
    <property type="entry name" value="BLR3025 PROTEIN-RELATED"/>
    <property type="match status" value="1"/>
</dbReference>
<keyword evidence="7" id="KW-1185">Reference proteome</keyword>
<dbReference type="PANTHER" id="PTHR35369:SF2">
    <property type="entry name" value="BLR3025 PROTEIN"/>
    <property type="match status" value="1"/>
</dbReference>
<dbReference type="InterPro" id="IPR043502">
    <property type="entry name" value="DNA/RNA_pol_sf"/>
</dbReference>
<proteinExistence type="inferred from homology"/>
<feature type="compositionally biased region" description="Basic and acidic residues" evidence="4">
    <location>
        <begin position="385"/>
        <end position="402"/>
    </location>
</feature>
<dbReference type="InterPro" id="IPR050356">
    <property type="entry name" value="SulA_CellDiv_inhibitor"/>
</dbReference>
<dbReference type="STRING" id="366584.SAMN05216377_102449"/>
<feature type="compositionally biased region" description="Low complexity" evidence="4">
    <location>
        <begin position="554"/>
        <end position="563"/>
    </location>
</feature>
<dbReference type="Proteomes" id="UP000198967">
    <property type="component" value="Unassembled WGS sequence"/>
</dbReference>
<reference evidence="6 7" key="1">
    <citation type="submission" date="2016-10" db="EMBL/GenBank/DDBJ databases">
        <authorList>
            <person name="de Groot N.N."/>
        </authorList>
    </citation>
    <scope>NUCLEOTIDE SEQUENCE [LARGE SCALE GENOMIC DNA]</scope>
    <source>
        <strain evidence="6 7">CGMCC 4.3143</strain>
    </source>
</reference>
<dbReference type="InterPro" id="IPR043128">
    <property type="entry name" value="Rev_trsase/Diguanyl_cyclase"/>
</dbReference>
<evidence type="ECO:0000256" key="2">
    <source>
        <dbReference type="ARBA" id="ARBA00022763"/>
    </source>
</evidence>
<comment type="function">
    <text evidence="3">Poorly processive, error-prone DNA polymerase involved in untargeted mutagenesis. Copies undamaged DNA at stalled replication forks, which arise in vivo from mismatched or misaligned primer ends. These misaligned primers can be extended by PolIV. Exhibits no 3'-5' exonuclease (proofreading) activity. May be involved in translesional synthesis, in conjunction with the beta clamp from PolIII.</text>
</comment>
<name>A0A1G7GT34_PSEOR</name>
<sequence>MSAERVVAVWAPDWPVVAAMKAAHVSPHRPAAVFLANRVVACSAGARSSGVRRGLRRREAQARCPDIAVLTPDTERDARAFEPVVVAVEELAPGVEVVRPGLLVLPAKGPVGYFGGERAAAERLVDQVAARTGVEVQIGFADGLFAAVLAARRGVGVEAGRSAEFLAPLSVAELDREPDVDRAELVDLLRRLGLRSLGAFGALAAADVASRFGADAVLAHRLARGLDPRPPVRRRPPEELAAEVELDPPVERVDAAAFAARSLAERLHRTLAGHGLSCTRLGVWARTEQGEELVRVWRCAEPLTPSGTVDRVRWQLDAWLTRGGSGAVVALRLTPEETVTAGALQLGLWGDVGESDERAGRALVRVQALLGPESVVTAVLTGGRDPGERVRLVPWGDDREAGTRGAGPLEGPPAPAPTPGYGPYPDALRRSVLAHPAGRALGVRTPPALHLVRESPTPAPRVPHSGHASPAPRTRESRTPDTRVPHPGPASPPDRTHEPLGPDTRVPLTEPASPPLQARESDTGAGEDVSGDAPAGVGAGATPDSAPQPPPPLARAAPRGFAPDAPEAALRGTAPANHKEPVARGPARSQAVRTAAAARDPVPAWPGRLPAPSPATVPAEPLPVELRDAADQPVHLPEPDLLSADPHRLLLPPHPPREIRGWAGPWPVVQRWWSPEGAVGSRLQVELSDGVALLLRYREQRWWVVGIYD</sequence>
<evidence type="ECO:0000256" key="1">
    <source>
        <dbReference type="ARBA" id="ARBA00010945"/>
    </source>
</evidence>
<gene>
    <name evidence="6" type="ORF">SAMN05216377_102449</name>
</gene>
<feature type="compositionally biased region" description="Pro residues" evidence="4">
    <location>
        <begin position="410"/>
        <end position="422"/>
    </location>
</feature>
<feature type="domain" description="UmuC" evidence="5">
    <location>
        <begin position="28"/>
        <end position="152"/>
    </location>
</feature>
<dbReference type="InterPro" id="IPR001126">
    <property type="entry name" value="UmuC"/>
</dbReference>
<dbReference type="GO" id="GO:0006281">
    <property type="term" value="P:DNA repair"/>
    <property type="evidence" value="ECO:0007669"/>
    <property type="project" value="InterPro"/>
</dbReference>
<organism evidence="6 7">
    <name type="scientific">Pseudonocardia oroxyli</name>
    <dbReference type="NCBI Taxonomy" id="366584"/>
    <lineage>
        <taxon>Bacteria</taxon>
        <taxon>Bacillati</taxon>
        <taxon>Actinomycetota</taxon>
        <taxon>Actinomycetes</taxon>
        <taxon>Pseudonocardiales</taxon>
        <taxon>Pseudonocardiaceae</taxon>
        <taxon>Pseudonocardia</taxon>
    </lineage>
</organism>
<dbReference type="AlphaFoldDB" id="A0A1G7GT34"/>
<evidence type="ECO:0000313" key="7">
    <source>
        <dbReference type="Proteomes" id="UP000198967"/>
    </source>
</evidence>
<feature type="region of interest" description="Disordered" evidence="4">
    <location>
        <begin position="380"/>
        <end position="427"/>
    </location>
</feature>
<protein>
    <submittedName>
        <fullName evidence="6">Protein ImuB</fullName>
    </submittedName>
</protein>
<dbReference type="Gene3D" id="3.30.70.270">
    <property type="match status" value="1"/>
</dbReference>
<dbReference type="PROSITE" id="PS50173">
    <property type="entry name" value="UMUC"/>
    <property type="match status" value="1"/>
</dbReference>
<dbReference type="OrthoDB" id="5244088at2"/>
<feature type="region of interest" description="Disordered" evidence="4">
    <location>
        <begin position="444"/>
        <end position="619"/>
    </location>
</feature>
<dbReference type="Gene3D" id="3.40.1170.60">
    <property type="match status" value="1"/>
</dbReference>
<dbReference type="Pfam" id="PF00817">
    <property type="entry name" value="IMS"/>
    <property type="match status" value="1"/>
</dbReference>
<evidence type="ECO:0000313" key="6">
    <source>
        <dbReference type="EMBL" id="SDE91310.1"/>
    </source>
</evidence>
<comment type="similarity">
    <text evidence="1">Belongs to the DNA polymerase type-Y family.</text>
</comment>
<feature type="compositionally biased region" description="Basic and acidic residues" evidence="4">
    <location>
        <begin position="473"/>
        <end position="484"/>
    </location>
</feature>
<accession>A0A1G7GT34</accession>
<feature type="compositionally biased region" description="Low complexity" evidence="4">
    <location>
        <begin position="586"/>
        <end position="602"/>
    </location>
</feature>
<evidence type="ECO:0000256" key="3">
    <source>
        <dbReference type="ARBA" id="ARBA00025589"/>
    </source>
</evidence>
<evidence type="ECO:0000259" key="5">
    <source>
        <dbReference type="PROSITE" id="PS50173"/>
    </source>
</evidence>
<dbReference type="EMBL" id="FNBE01000002">
    <property type="protein sequence ID" value="SDE91310.1"/>
    <property type="molecule type" value="Genomic_DNA"/>
</dbReference>
<dbReference type="SUPFAM" id="SSF56672">
    <property type="entry name" value="DNA/RNA polymerases"/>
    <property type="match status" value="1"/>
</dbReference>
<dbReference type="CDD" id="cd03468">
    <property type="entry name" value="PolY_like"/>
    <property type="match status" value="1"/>
</dbReference>
<evidence type="ECO:0000256" key="4">
    <source>
        <dbReference type="SAM" id="MobiDB-lite"/>
    </source>
</evidence>
<keyword evidence="2" id="KW-0227">DNA damage</keyword>